<feature type="transmembrane region" description="Helical" evidence="1">
    <location>
        <begin position="30"/>
        <end position="49"/>
    </location>
</feature>
<reference evidence="3" key="1">
    <citation type="journal article" date="2019" name="Int. J. Syst. Evol. Microbiol.">
        <title>The Global Catalogue of Microorganisms (GCM) 10K type strain sequencing project: providing services to taxonomists for standard genome sequencing and annotation.</title>
        <authorList>
            <consortium name="The Broad Institute Genomics Platform"/>
            <consortium name="The Broad Institute Genome Sequencing Center for Infectious Disease"/>
            <person name="Wu L."/>
            <person name="Ma J."/>
        </authorList>
    </citation>
    <scope>NUCLEOTIDE SEQUENCE [LARGE SCALE GENOMIC DNA]</scope>
    <source>
        <strain evidence="3">CGMCC 1.14966</strain>
    </source>
</reference>
<name>A0ABQ2AA12_9BACT</name>
<keyword evidence="3" id="KW-1185">Reference proteome</keyword>
<gene>
    <name evidence="2" type="ORF">GCM10011495_29350</name>
</gene>
<evidence type="ECO:0000313" key="3">
    <source>
        <dbReference type="Proteomes" id="UP000637774"/>
    </source>
</evidence>
<keyword evidence="1" id="KW-1133">Transmembrane helix</keyword>
<dbReference type="Proteomes" id="UP000637774">
    <property type="component" value="Unassembled WGS sequence"/>
</dbReference>
<dbReference type="RefSeq" id="WP_188562847.1">
    <property type="nucleotide sequence ID" value="NZ_BMGY01000031.1"/>
</dbReference>
<sequence length="58" mass="6239">MKALFGAVLILIAMILQTNADDLFGTGGYIGLATGAFCSAILLCGLYQLHLHFKQPQR</sequence>
<evidence type="ECO:0000313" key="2">
    <source>
        <dbReference type="EMBL" id="GGH88332.1"/>
    </source>
</evidence>
<dbReference type="EMBL" id="BMGY01000031">
    <property type="protein sequence ID" value="GGH88332.1"/>
    <property type="molecule type" value="Genomic_DNA"/>
</dbReference>
<organism evidence="2 3">
    <name type="scientific">Hymenobacter frigidus</name>
    <dbReference type="NCBI Taxonomy" id="1524095"/>
    <lineage>
        <taxon>Bacteria</taxon>
        <taxon>Pseudomonadati</taxon>
        <taxon>Bacteroidota</taxon>
        <taxon>Cytophagia</taxon>
        <taxon>Cytophagales</taxon>
        <taxon>Hymenobacteraceae</taxon>
        <taxon>Hymenobacter</taxon>
    </lineage>
</organism>
<accession>A0ABQ2AA12</accession>
<evidence type="ECO:0000256" key="1">
    <source>
        <dbReference type="SAM" id="Phobius"/>
    </source>
</evidence>
<proteinExistence type="predicted"/>
<protein>
    <submittedName>
        <fullName evidence="2">Uncharacterized protein</fullName>
    </submittedName>
</protein>
<comment type="caution">
    <text evidence="2">The sequence shown here is derived from an EMBL/GenBank/DDBJ whole genome shotgun (WGS) entry which is preliminary data.</text>
</comment>
<keyword evidence="1" id="KW-0812">Transmembrane</keyword>
<keyword evidence="1" id="KW-0472">Membrane</keyword>